<keyword evidence="2" id="KW-1185">Reference proteome</keyword>
<accession>A0A5C1EC51</accession>
<name>A0A5C1EC51_9RHOO</name>
<dbReference type="Proteomes" id="UP000323671">
    <property type="component" value="Chromosome"/>
</dbReference>
<dbReference type="EMBL" id="CP022579">
    <property type="protein sequence ID" value="QEL66436.1"/>
    <property type="molecule type" value="Genomic_DNA"/>
</dbReference>
<dbReference type="RefSeq" id="WP_149426276.1">
    <property type="nucleotide sequence ID" value="NZ_CP022579.1"/>
</dbReference>
<dbReference type="KEGG" id="otr:OTERR_29600"/>
<evidence type="ECO:0000313" key="2">
    <source>
        <dbReference type="Proteomes" id="UP000323671"/>
    </source>
</evidence>
<protein>
    <submittedName>
        <fullName evidence="1">Uncharacterized protein</fullName>
    </submittedName>
</protein>
<evidence type="ECO:0000313" key="1">
    <source>
        <dbReference type="EMBL" id="QEL66436.1"/>
    </source>
</evidence>
<organism evidence="1 2">
    <name type="scientific">Oryzomicrobium terrae</name>
    <dbReference type="NCBI Taxonomy" id="1735038"/>
    <lineage>
        <taxon>Bacteria</taxon>
        <taxon>Pseudomonadati</taxon>
        <taxon>Pseudomonadota</taxon>
        <taxon>Betaproteobacteria</taxon>
        <taxon>Rhodocyclales</taxon>
        <taxon>Rhodocyclaceae</taxon>
        <taxon>Oryzomicrobium</taxon>
    </lineage>
</organism>
<gene>
    <name evidence="1" type="ORF">OTERR_29600</name>
</gene>
<proteinExistence type="predicted"/>
<sequence>MAGGRSDGSQDALECAAALLDEVQPRLIALEALAALIADAGNAEEVRSPPLTLLYVSRGLAEKADAARALIGTRAASQE</sequence>
<dbReference type="AlphaFoldDB" id="A0A5C1EC51"/>
<reference evidence="1 2" key="1">
    <citation type="submission" date="2017-07" db="EMBL/GenBank/DDBJ databases">
        <title>Complete genome sequence of Oryzomicrobium terrae TPP412.</title>
        <authorList>
            <person name="Chiu L.-W."/>
            <person name="Lo K.-J."/>
            <person name="Tsai Y.-M."/>
            <person name="Lin S.-S."/>
            <person name="Kuo C.-H."/>
            <person name="Liu C.-T."/>
        </authorList>
    </citation>
    <scope>NUCLEOTIDE SEQUENCE [LARGE SCALE GENOMIC DNA]</scope>
    <source>
        <strain evidence="1 2">TPP412</strain>
    </source>
</reference>